<organism evidence="9 10">
    <name type="scientific">Alteracholeplasma palmae (strain ATCC 49389 / J233)</name>
    <name type="common">Acholeplasma palmae</name>
    <dbReference type="NCBI Taxonomy" id="1318466"/>
    <lineage>
        <taxon>Bacteria</taxon>
        <taxon>Bacillati</taxon>
        <taxon>Mycoplasmatota</taxon>
        <taxon>Mollicutes</taxon>
        <taxon>Acholeplasmatales</taxon>
        <taxon>Acholeplasmataceae</taxon>
        <taxon>Acholeplasma</taxon>
    </lineage>
</organism>
<protein>
    <recommendedName>
        <fullName evidence="7">Phosphate-specific transport system accessory protein PhoU</fullName>
    </recommendedName>
</protein>
<dbReference type="HOGENOM" id="CLU_078518_3_0_14"/>
<feature type="domain" description="PhoU" evidence="8">
    <location>
        <begin position="20"/>
        <end position="107"/>
    </location>
</feature>
<dbReference type="PIRSF" id="PIRSF003107">
    <property type="entry name" value="PhoU"/>
    <property type="match status" value="1"/>
</dbReference>
<accession>U4KJW3</accession>
<keyword evidence="10" id="KW-1185">Reference proteome</keyword>
<dbReference type="NCBIfam" id="TIGR02135">
    <property type="entry name" value="phoU_full"/>
    <property type="match status" value="1"/>
</dbReference>
<dbReference type="RefSeq" id="WP_026654883.1">
    <property type="nucleotide sequence ID" value="NC_022538.1"/>
</dbReference>
<keyword evidence="6 7" id="KW-0592">Phosphate transport</keyword>
<keyword evidence="5 7" id="KW-0963">Cytoplasm</keyword>
<gene>
    <name evidence="9" type="primary">phoU</name>
    <name evidence="9" type="ORF">BN85401710</name>
</gene>
<dbReference type="Pfam" id="PF01895">
    <property type="entry name" value="PhoU"/>
    <property type="match status" value="2"/>
</dbReference>
<dbReference type="EMBL" id="FO681347">
    <property type="protein sequence ID" value="CCV63748.1"/>
    <property type="molecule type" value="Genomic_DNA"/>
</dbReference>
<dbReference type="Proteomes" id="UP000032740">
    <property type="component" value="Chromosome"/>
</dbReference>
<evidence type="ECO:0000256" key="6">
    <source>
        <dbReference type="ARBA" id="ARBA00022592"/>
    </source>
</evidence>
<evidence type="ECO:0000256" key="2">
    <source>
        <dbReference type="ARBA" id="ARBA00008107"/>
    </source>
</evidence>
<keyword evidence="4 7" id="KW-0813">Transport</keyword>
<evidence type="ECO:0000256" key="7">
    <source>
        <dbReference type="PIRNR" id="PIRNR003107"/>
    </source>
</evidence>
<dbReference type="KEGG" id="apal:BN85401710"/>
<evidence type="ECO:0000256" key="5">
    <source>
        <dbReference type="ARBA" id="ARBA00022490"/>
    </source>
</evidence>
<dbReference type="STRING" id="1318466.BN85401710"/>
<dbReference type="SUPFAM" id="SSF109755">
    <property type="entry name" value="PhoU-like"/>
    <property type="match status" value="1"/>
</dbReference>
<evidence type="ECO:0000313" key="10">
    <source>
        <dbReference type="Proteomes" id="UP000032740"/>
    </source>
</evidence>
<dbReference type="OrthoDB" id="9814256at2"/>
<reference evidence="9 10" key="1">
    <citation type="journal article" date="2013" name="J. Mol. Microbiol. Biotechnol.">
        <title>Analysis of the Complete Genomes of Acholeplasma brassicae , A. palmae and A. laidlawii and Their Comparison to the Obligate Parasites from ' Candidatus Phytoplasma'.</title>
        <authorList>
            <person name="Kube M."/>
            <person name="Siewert C."/>
            <person name="Migdoll A.M."/>
            <person name="Duduk B."/>
            <person name="Holz S."/>
            <person name="Rabus R."/>
            <person name="Seemuller E."/>
            <person name="Mitrovic J."/>
            <person name="Muller I."/>
            <person name="Buttner C."/>
            <person name="Reinhardt R."/>
        </authorList>
    </citation>
    <scope>NUCLEOTIDE SEQUENCE [LARGE SCALE GENOMIC DNA]</scope>
    <source>
        <strain evidence="9 10">J233</strain>
    </source>
</reference>
<dbReference type="InterPro" id="IPR028366">
    <property type="entry name" value="PhoU"/>
</dbReference>
<feature type="domain" description="PhoU" evidence="8">
    <location>
        <begin position="122"/>
        <end position="207"/>
    </location>
</feature>
<evidence type="ECO:0000256" key="1">
    <source>
        <dbReference type="ARBA" id="ARBA00004496"/>
    </source>
</evidence>
<dbReference type="GO" id="GO:0006817">
    <property type="term" value="P:phosphate ion transport"/>
    <property type="evidence" value="ECO:0007669"/>
    <property type="project" value="UniProtKB-KW"/>
</dbReference>
<proteinExistence type="inferred from homology"/>
<dbReference type="PANTHER" id="PTHR42930">
    <property type="entry name" value="PHOSPHATE-SPECIFIC TRANSPORT SYSTEM ACCESSORY PROTEIN PHOU"/>
    <property type="match status" value="1"/>
</dbReference>
<comment type="subcellular location">
    <subcellularLocation>
        <location evidence="1 7">Cytoplasm</location>
    </subcellularLocation>
</comment>
<dbReference type="GO" id="GO:0005737">
    <property type="term" value="C:cytoplasm"/>
    <property type="evidence" value="ECO:0007669"/>
    <property type="project" value="UniProtKB-SubCell"/>
</dbReference>
<evidence type="ECO:0000313" key="9">
    <source>
        <dbReference type="EMBL" id="CCV63748.1"/>
    </source>
</evidence>
<dbReference type="GO" id="GO:0030643">
    <property type="term" value="P:intracellular phosphate ion homeostasis"/>
    <property type="evidence" value="ECO:0007669"/>
    <property type="project" value="InterPro"/>
</dbReference>
<evidence type="ECO:0000256" key="4">
    <source>
        <dbReference type="ARBA" id="ARBA00022448"/>
    </source>
</evidence>
<dbReference type="Gene3D" id="1.20.58.220">
    <property type="entry name" value="Phosphate transport system protein phou homolog 2, domain 2"/>
    <property type="match status" value="2"/>
</dbReference>
<dbReference type="PANTHER" id="PTHR42930:SF3">
    <property type="entry name" value="PHOSPHATE-SPECIFIC TRANSPORT SYSTEM ACCESSORY PROTEIN PHOU"/>
    <property type="match status" value="1"/>
</dbReference>
<comment type="subunit">
    <text evidence="3 7">Homodimer.</text>
</comment>
<comment type="similarity">
    <text evidence="2 7">Belongs to the PhoU family.</text>
</comment>
<name>U4KJW3_ALTPJ</name>
<sequence>MPALRTGLLVAVEEIKTDVVTMADLVLKQIKDSLVAFKENDVNKAQVIIGQDDAVDKMEEDIAKKALRIIWKEQPLAQDLRLVTGILKLITDIERIGDHACDIAEITLHLSNIPNKRVIPVITEMSLKSEEMVLLAIEALVTQDKEKANTVIALDDKVDELFSNIMKKIAQALKDDGIDQEYALSLLMIAKYIERISDHAVNIAEWIIFIVTGNHKTTALF</sequence>
<dbReference type="InterPro" id="IPR038078">
    <property type="entry name" value="PhoU-like_sf"/>
</dbReference>
<comment type="function">
    <text evidence="7">Plays a role in the regulation of phosphate uptake.</text>
</comment>
<dbReference type="AlphaFoldDB" id="U4KJW3"/>
<dbReference type="FunFam" id="1.20.58.220:FF:000004">
    <property type="entry name" value="Phosphate-specific transport system accessory protein PhoU"/>
    <property type="match status" value="1"/>
</dbReference>
<dbReference type="InterPro" id="IPR026022">
    <property type="entry name" value="PhoU_dom"/>
</dbReference>
<evidence type="ECO:0000256" key="3">
    <source>
        <dbReference type="ARBA" id="ARBA00011738"/>
    </source>
</evidence>
<dbReference type="GO" id="GO:0045936">
    <property type="term" value="P:negative regulation of phosphate metabolic process"/>
    <property type="evidence" value="ECO:0007669"/>
    <property type="project" value="InterPro"/>
</dbReference>
<evidence type="ECO:0000259" key="8">
    <source>
        <dbReference type="Pfam" id="PF01895"/>
    </source>
</evidence>